<keyword evidence="2" id="KW-1185">Reference proteome</keyword>
<accession>A0AAV7VJK4</accession>
<evidence type="ECO:0000313" key="1">
    <source>
        <dbReference type="EMBL" id="KAJ1200896.1"/>
    </source>
</evidence>
<protein>
    <recommendedName>
        <fullName evidence="3">60S ribosomal protein L28</fullName>
    </recommendedName>
</protein>
<comment type="caution">
    <text evidence="1">The sequence shown here is derived from an EMBL/GenBank/DDBJ whole genome shotgun (WGS) entry which is preliminary data.</text>
</comment>
<organism evidence="1 2">
    <name type="scientific">Pleurodeles waltl</name>
    <name type="common">Iberian ribbed newt</name>
    <dbReference type="NCBI Taxonomy" id="8319"/>
    <lineage>
        <taxon>Eukaryota</taxon>
        <taxon>Metazoa</taxon>
        <taxon>Chordata</taxon>
        <taxon>Craniata</taxon>
        <taxon>Vertebrata</taxon>
        <taxon>Euteleostomi</taxon>
        <taxon>Amphibia</taxon>
        <taxon>Batrachia</taxon>
        <taxon>Caudata</taxon>
        <taxon>Salamandroidea</taxon>
        <taxon>Salamandridae</taxon>
        <taxon>Pleurodelinae</taxon>
        <taxon>Pleurodeles</taxon>
    </lineage>
</organism>
<proteinExistence type="predicted"/>
<sequence>MAATLRIRQTANKCTEISILLLKGKTSFTPQIKKKRFFKRLRGWNFERTAPVSRTGVTETYTSVSSARLVCKRLSIARRVVTFARVKERVNLIKKLKLASVHIPEKKRK</sequence>
<dbReference type="EMBL" id="JANPWB010000003">
    <property type="protein sequence ID" value="KAJ1200896.1"/>
    <property type="molecule type" value="Genomic_DNA"/>
</dbReference>
<gene>
    <name evidence="1" type="ORF">NDU88_004717</name>
</gene>
<dbReference type="AlphaFoldDB" id="A0AAV7VJK4"/>
<reference evidence="1" key="1">
    <citation type="journal article" date="2022" name="bioRxiv">
        <title>Sequencing and chromosome-scale assembly of the giantPleurodeles waltlgenome.</title>
        <authorList>
            <person name="Brown T."/>
            <person name="Elewa A."/>
            <person name="Iarovenko S."/>
            <person name="Subramanian E."/>
            <person name="Araus A.J."/>
            <person name="Petzold A."/>
            <person name="Susuki M."/>
            <person name="Suzuki K.-i.T."/>
            <person name="Hayashi T."/>
            <person name="Toyoda A."/>
            <person name="Oliveira C."/>
            <person name="Osipova E."/>
            <person name="Leigh N.D."/>
            <person name="Simon A."/>
            <person name="Yun M.H."/>
        </authorList>
    </citation>
    <scope>NUCLEOTIDE SEQUENCE</scope>
    <source>
        <strain evidence="1">20211129_DDA</strain>
        <tissue evidence="1">Liver</tissue>
    </source>
</reference>
<evidence type="ECO:0008006" key="3">
    <source>
        <dbReference type="Google" id="ProtNLM"/>
    </source>
</evidence>
<name>A0AAV7VJK4_PLEWA</name>
<evidence type="ECO:0000313" key="2">
    <source>
        <dbReference type="Proteomes" id="UP001066276"/>
    </source>
</evidence>
<dbReference type="Proteomes" id="UP001066276">
    <property type="component" value="Chromosome 2_1"/>
</dbReference>